<keyword evidence="1 5" id="KW-0699">rRNA-binding</keyword>
<dbReference type="PANTHER" id="PTHR33284">
    <property type="entry name" value="RIBOSOMAL PROTEIN L25/GLN-TRNA SYNTHETASE, ANTI-CODON-BINDING DOMAIN-CONTAINING PROTEIN"/>
    <property type="match status" value="1"/>
</dbReference>
<dbReference type="InterPro" id="IPR037121">
    <property type="entry name" value="Ribosomal_bL25_C"/>
</dbReference>
<feature type="domain" description="Large ribosomal subunit protein bL25 L25" evidence="7">
    <location>
        <begin position="7"/>
        <end position="95"/>
    </location>
</feature>
<dbReference type="InterPro" id="IPR020056">
    <property type="entry name" value="Rbsml_bL25/Gln-tRNA_synth_N"/>
</dbReference>
<dbReference type="PANTHER" id="PTHR33284:SF1">
    <property type="entry name" value="RIBOSOMAL PROTEIN L25_GLN-TRNA SYNTHETASE, ANTI-CODON-BINDING DOMAIN-CONTAINING PROTEIN"/>
    <property type="match status" value="1"/>
</dbReference>
<dbReference type="AlphaFoldDB" id="A0A0Q9YBX7"/>
<dbReference type="PATRIC" id="fig|1590042.3.peg.1905"/>
<keyword evidence="3 5" id="KW-0689">Ribosomal protein</keyword>
<keyword evidence="4 5" id="KW-0687">Ribonucleoprotein</keyword>
<reference evidence="9" key="1">
    <citation type="submission" date="2015-09" db="EMBL/GenBank/DDBJ databases">
        <title>Draft Genome Sequences of Two Novel Amoeba-resistant Intranuclear Bacteria, Candidatus Berkiella cookevillensis and Candidatus Berkiella aquae.</title>
        <authorList>
            <person name="Mehari Y.T."/>
            <person name="Arivett B.A."/>
            <person name="Farone A.L."/>
            <person name="Gunderson J.H."/>
            <person name="Farone M.B."/>
        </authorList>
    </citation>
    <scope>NUCLEOTIDE SEQUENCE [LARGE SCALE GENOMIC DNA]</scope>
    <source>
        <strain evidence="9">CC99</strain>
    </source>
</reference>
<dbReference type="InterPro" id="IPR001021">
    <property type="entry name" value="Ribosomal_bL25_long"/>
</dbReference>
<dbReference type="EMBL" id="LKHV01000009">
    <property type="protein sequence ID" value="KRG18159.1"/>
    <property type="molecule type" value="Genomic_DNA"/>
</dbReference>
<dbReference type="InterPro" id="IPR029751">
    <property type="entry name" value="Ribosomal_L25_dom"/>
</dbReference>
<dbReference type="CDD" id="cd00495">
    <property type="entry name" value="Ribosomal_L25_TL5_CTC"/>
    <property type="match status" value="1"/>
</dbReference>
<comment type="function">
    <text evidence="5">This is one of the proteins that binds to the 5S RNA in the ribosome where it forms part of the central protuberance.</text>
</comment>
<dbReference type="Pfam" id="PF14693">
    <property type="entry name" value="Ribosomal_TL5_C"/>
    <property type="match status" value="1"/>
</dbReference>
<proteinExistence type="inferred from homology"/>
<evidence type="ECO:0000313" key="10">
    <source>
        <dbReference type="EMBL" id="MCS5709269.1"/>
    </source>
</evidence>
<dbReference type="SUPFAM" id="SSF50715">
    <property type="entry name" value="Ribosomal protein L25-like"/>
    <property type="match status" value="1"/>
</dbReference>
<dbReference type="RefSeq" id="WP_057624983.1">
    <property type="nucleotide sequence ID" value="NZ_LKHV02000001.1"/>
</dbReference>
<dbReference type="Gene3D" id="2.170.120.20">
    <property type="entry name" value="Ribosomal protein L25, beta domain"/>
    <property type="match status" value="1"/>
</dbReference>
<evidence type="ECO:0000256" key="3">
    <source>
        <dbReference type="ARBA" id="ARBA00022980"/>
    </source>
</evidence>
<evidence type="ECO:0000313" key="9">
    <source>
        <dbReference type="EMBL" id="KRG18159.1"/>
    </source>
</evidence>
<dbReference type="OrthoDB" id="9806411at2"/>
<dbReference type="NCBIfam" id="TIGR00731">
    <property type="entry name" value="bL25_bact_ctc"/>
    <property type="match status" value="1"/>
</dbReference>
<protein>
    <recommendedName>
        <fullName evidence="5">Large ribosomal subunit protein bL25</fullName>
    </recommendedName>
    <alternativeName>
        <fullName evidence="5">General stress protein CTC</fullName>
    </alternativeName>
</protein>
<feature type="domain" description="Large ribosomal subunit protein bL25 beta" evidence="8">
    <location>
        <begin position="104"/>
        <end position="193"/>
    </location>
</feature>
<keyword evidence="11" id="KW-1185">Reference proteome</keyword>
<evidence type="ECO:0000256" key="2">
    <source>
        <dbReference type="ARBA" id="ARBA00022884"/>
    </source>
</evidence>
<feature type="compositionally biased region" description="Basic and acidic residues" evidence="6">
    <location>
        <begin position="205"/>
        <end position="215"/>
    </location>
</feature>
<name>A0A0Q9YBX7_9GAMM</name>
<dbReference type="Gene3D" id="2.40.240.10">
    <property type="entry name" value="Ribosomal Protein L25, Chain P"/>
    <property type="match status" value="1"/>
</dbReference>
<accession>A0A0Q9YBX7</accession>
<organism evidence="9">
    <name type="scientific">Candidatus Berkiella cookevillensis</name>
    <dbReference type="NCBI Taxonomy" id="437022"/>
    <lineage>
        <taxon>Bacteria</taxon>
        <taxon>Pseudomonadati</taxon>
        <taxon>Pseudomonadota</taxon>
        <taxon>Gammaproteobacteria</taxon>
        <taxon>Candidatus Berkiellales</taxon>
        <taxon>Candidatus Berkiellaceae</taxon>
        <taxon>Candidatus Berkiella</taxon>
    </lineage>
</organism>
<dbReference type="NCBIfam" id="NF004128">
    <property type="entry name" value="PRK05618.1-2"/>
    <property type="match status" value="1"/>
</dbReference>
<dbReference type="HAMAP" id="MF_01334">
    <property type="entry name" value="Ribosomal_bL25_CTC"/>
    <property type="match status" value="1"/>
</dbReference>
<keyword evidence="2 5" id="KW-0694">RNA-binding</keyword>
<reference evidence="10" key="3">
    <citation type="submission" date="2021-06" db="EMBL/GenBank/DDBJ databases">
        <title>Genomic Description and Analysis of Intracellular Bacteria, Candidatus Berkiella cookevillensis and Candidatus Berkiella aquae.</title>
        <authorList>
            <person name="Kidane D.T."/>
            <person name="Mehari Y.T."/>
            <person name="Rice F.C."/>
            <person name="Arivett B.A."/>
            <person name="Farone A.L."/>
            <person name="Berk S.G."/>
            <person name="Farone M.B."/>
        </authorList>
    </citation>
    <scope>NUCLEOTIDE SEQUENCE</scope>
    <source>
        <strain evidence="10">CC99</strain>
    </source>
</reference>
<comment type="similarity">
    <text evidence="5">Belongs to the bacterial ribosomal protein bL25 family. CTC subfamily.</text>
</comment>
<dbReference type="STRING" id="437022.CC99x_01872"/>
<comment type="caution">
    <text evidence="9">The sequence shown here is derived from an EMBL/GenBank/DDBJ whole genome shotgun (WGS) entry which is preliminary data.</text>
</comment>
<dbReference type="InterPro" id="IPR020930">
    <property type="entry name" value="Ribosomal_uL5_bac-type"/>
</dbReference>
<dbReference type="InterPro" id="IPR011035">
    <property type="entry name" value="Ribosomal_bL25/Gln-tRNA_synth"/>
</dbReference>
<dbReference type="GO" id="GO:0003735">
    <property type="term" value="F:structural constituent of ribosome"/>
    <property type="evidence" value="ECO:0007669"/>
    <property type="project" value="InterPro"/>
</dbReference>
<dbReference type="InterPro" id="IPR020057">
    <property type="entry name" value="Ribosomal_bL25_b-dom"/>
</dbReference>
<feature type="region of interest" description="Disordered" evidence="6">
    <location>
        <begin position="193"/>
        <end position="215"/>
    </location>
</feature>
<dbReference type="NCBIfam" id="NF004612">
    <property type="entry name" value="PRK05943.1"/>
    <property type="match status" value="1"/>
</dbReference>
<dbReference type="GO" id="GO:0008097">
    <property type="term" value="F:5S rRNA binding"/>
    <property type="evidence" value="ECO:0007669"/>
    <property type="project" value="InterPro"/>
</dbReference>
<dbReference type="NCBIfam" id="NF004130">
    <property type="entry name" value="PRK05618.1-5"/>
    <property type="match status" value="1"/>
</dbReference>
<evidence type="ECO:0000259" key="7">
    <source>
        <dbReference type="Pfam" id="PF01386"/>
    </source>
</evidence>
<dbReference type="Pfam" id="PF01386">
    <property type="entry name" value="Ribosomal_L25p"/>
    <property type="match status" value="1"/>
</dbReference>
<dbReference type="GO" id="GO:0022625">
    <property type="term" value="C:cytosolic large ribosomal subunit"/>
    <property type="evidence" value="ECO:0007669"/>
    <property type="project" value="TreeGrafter"/>
</dbReference>
<gene>
    <name evidence="5 9" type="primary">rplY</name>
    <name evidence="5" type="synonym">ctc</name>
    <name evidence="10" type="ORF">CC99x_010165</name>
    <name evidence="9" type="ORF">CC99x_01872</name>
</gene>
<dbReference type="GO" id="GO:0006412">
    <property type="term" value="P:translation"/>
    <property type="evidence" value="ECO:0007669"/>
    <property type="project" value="UniProtKB-UniRule"/>
</dbReference>
<comment type="subunit">
    <text evidence="5">Part of the 50S ribosomal subunit; part of the 5S rRNA/L5/L18/L25 subcomplex. Contacts the 5S rRNA. Binds to the 5S rRNA independently of L5 and L18.</text>
</comment>
<evidence type="ECO:0000313" key="11">
    <source>
        <dbReference type="Proteomes" id="UP000051494"/>
    </source>
</evidence>
<evidence type="ECO:0000256" key="5">
    <source>
        <dbReference type="HAMAP-Rule" id="MF_01334"/>
    </source>
</evidence>
<dbReference type="Proteomes" id="UP000051494">
    <property type="component" value="Unassembled WGS sequence"/>
</dbReference>
<sequence length="215" mass="24232">MTGTFELEVEPRTVEGKGASRRLRRLEKKVPAIIYGNDLESANIMLEHRIVTKALENEAFYSHVLTLIEGKTKHKVVLKDVQRHPYKPIIMHMDFMRINDKKAITMHVPLHFLGEDVAPGVKQGGMITHHMVEVEVRCLPKDLPEFLEVDLSNAQMDQIIHLNEIKLPKNIELMALVHNPDADQTVASIHKPRAAVEEDATAAEDATKAEGDKAE</sequence>
<evidence type="ECO:0000256" key="6">
    <source>
        <dbReference type="SAM" id="MobiDB-lite"/>
    </source>
</evidence>
<evidence type="ECO:0000256" key="4">
    <source>
        <dbReference type="ARBA" id="ARBA00023274"/>
    </source>
</evidence>
<evidence type="ECO:0000256" key="1">
    <source>
        <dbReference type="ARBA" id="ARBA00022730"/>
    </source>
</evidence>
<dbReference type="EMBL" id="LKHV02000001">
    <property type="protein sequence ID" value="MCS5709269.1"/>
    <property type="molecule type" value="Genomic_DNA"/>
</dbReference>
<evidence type="ECO:0000259" key="8">
    <source>
        <dbReference type="Pfam" id="PF14693"/>
    </source>
</evidence>
<reference evidence="10" key="2">
    <citation type="journal article" date="2016" name="Genome Announc.">
        <title>Draft Genome Sequences of Two Novel Amoeba-Resistant Intranuclear Bacteria, 'Candidatus Berkiella cookevillensis' and 'Candidatus Berkiella aquae'.</title>
        <authorList>
            <person name="Mehari Y.T."/>
            <person name="Arivett B.A."/>
            <person name="Farone A.L."/>
            <person name="Gunderson J.H."/>
            <person name="Farone M.B."/>
        </authorList>
    </citation>
    <scope>NUCLEOTIDE SEQUENCE</scope>
    <source>
        <strain evidence="10">CC99</strain>
    </source>
</reference>